<feature type="transmembrane region" description="Helical" evidence="1">
    <location>
        <begin position="206"/>
        <end position="224"/>
    </location>
</feature>
<feature type="transmembrane region" description="Helical" evidence="1">
    <location>
        <begin position="231"/>
        <end position="255"/>
    </location>
</feature>
<feature type="transmembrane region" description="Helical" evidence="1">
    <location>
        <begin position="101"/>
        <end position="127"/>
    </location>
</feature>
<evidence type="ECO:0000313" key="4">
    <source>
        <dbReference type="Proteomes" id="UP000032024"/>
    </source>
</evidence>
<reference evidence="3" key="3">
    <citation type="submission" date="2016-01" db="EMBL/GenBank/DDBJ databases">
        <authorList>
            <person name="Oliw E.H."/>
        </authorList>
    </citation>
    <scope>NUCLEOTIDE SEQUENCE [LARGE SCALE GENOMIC DNA]</scope>
    <source>
        <strain evidence="3">GED7749B</strain>
    </source>
</reference>
<dbReference type="EMBL" id="CP010525">
    <property type="protein sequence ID" value="AJO22970.1"/>
    <property type="molecule type" value="Genomic_DNA"/>
</dbReference>
<feature type="transmembrane region" description="Helical" evidence="1">
    <location>
        <begin position="286"/>
        <end position="308"/>
    </location>
</feature>
<dbReference type="PANTHER" id="PTHR37305:SF1">
    <property type="entry name" value="MEMBRANE PROTEIN"/>
    <property type="match status" value="1"/>
</dbReference>
<dbReference type="RefSeq" id="WP_014098265.1">
    <property type="nucleotide sequence ID" value="NZ_CP010525.1"/>
</dbReference>
<gene>
    <name evidence="3" type="ORF">HMPREF3213_01778</name>
    <name evidence="2" type="ORF">SB48_HM08orf03436</name>
</gene>
<dbReference type="PATRIC" id="fig|1398.18.peg.2170"/>
<name>A0A0C5CBU2_HEYCO</name>
<dbReference type="STRING" id="1398.AB434_3117"/>
<reference evidence="2" key="1">
    <citation type="submission" date="2015-01" db="EMBL/GenBank/DDBJ databases">
        <title>Comparative genome analysis of Bacillus coagulans HM-08, Clostridium butyricum HM-68, Bacillus subtilis HM-66 and Bacillus licheniformis BL-09.</title>
        <authorList>
            <person name="Zhang H."/>
        </authorList>
    </citation>
    <scope>NUCLEOTIDE SEQUENCE [LARGE SCALE GENOMIC DNA]</scope>
    <source>
        <strain evidence="2">HM-08</strain>
    </source>
</reference>
<dbReference type="Proteomes" id="UP000032024">
    <property type="component" value="Chromosome"/>
</dbReference>
<reference evidence="5" key="4">
    <citation type="submission" date="2016-01" db="EMBL/GenBank/DDBJ databases">
        <authorList>
            <person name="Mitreva M."/>
            <person name="Pepin K.H."/>
            <person name="Mihindukulasuriya K.A."/>
            <person name="Fulton R."/>
            <person name="Fronick C."/>
            <person name="O'Laughlin M."/>
            <person name="Miner T."/>
            <person name="Herter B."/>
            <person name="Rosa B.A."/>
            <person name="Cordes M."/>
            <person name="Tomlinson C."/>
            <person name="Wollam A."/>
            <person name="Palsikar V.B."/>
            <person name="Mardis E.R."/>
            <person name="Wilson R.K."/>
        </authorList>
    </citation>
    <scope>NUCLEOTIDE SEQUENCE [LARGE SCALE GENOMIC DNA]</scope>
    <source>
        <strain evidence="5">GED7749B</strain>
    </source>
</reference>
<keyword evidence="1" id="KW-1133">Transmembrane helix</keyword>
<feature type="transmembrane region" description="Helical" evidence="1">
    <location>
        <begin position="148"/>
        <end position="173"/>
    </location>
</feature>
<evidence type="ECO:0000256" key="1">
    <source>
        <dbReference type="SAM" id="Phobius"/>
    </source>
</evidence>
<reference evidence="4" key="2">
    <citation type="submission" date="2015-01" db="EMBL/GenBank/DDBJ databases">
        <title>Comparative genome analysis of Bacillus coagulans HM-08, Clostridium butyricum HM-68, Bacillus subtilis HM-66 and Bacillus paralicheniformis BL-09.</title>
        <authorList>
            <person name="Zhang H."/>
        </authorList>
    </citation>
    <scope>NUCLEOTIDE SEQUENCE [LARGE SCALE GENOMIC DNA]</scope>
    <source>
        <strain evidence="4">HM-08</strain>
    </source>
</reference>
<dbReference type="GO" id="GO:0140359">
    <property type="term" value="F:ABC-type transporter activity"/>
    <property type="evidence" value="ECO:0007669"/>
    <property type="project" value="InterPro"/>
</dbReference>
<sequence length="315" mass="36019">MIALIRNEWMKIFARKSAWVYMLLIVAFVLIAALFYNKVYGKDDPNWRTKIEKEIKADEALMKKDPEQYADLAPTIQKNQDYLKYNINPDAHSNWHFMNNVVIPLGSFVTLFSVIVGSANVSSEFASGTIKQLMIRPHARWKILLSKYIAVTAYAVLLLAVLLIAGYLIGLLFQGSGSFHMKMIENTVGDSQYKIKEIGPQFFLKFALYLPSLVMVSAIAFMLSTLFKSQALAVGIGIFALFITNTLGGIILFLMNRYHWLKFLIFPHLDLSVYAYQDKLTDGVTLPFSLITLAVYYVVFMTLTFWYFQKRDIAF</sequence>
<keyword evidence="4" id="KW-1185">Reference proteome</keyword>
<organism evidence="3 5">
    <name type="scientific">Heyndrickxia coagulans</name>
    <name type="common">Weizmannia coagulans</name>
    <dbReference type="NCBI Taxonomy" id="1398"/>
    <lineage>
        <taxon>Bacteria</taxon>
        <taxon>Bacillati</taxon>
        <taxon>Bacillota</taxon>
        <taxon>Bacilli</taxon>
        <taxon>Bacillales</taxon>
        <taxon>Bacillaceae</taxon>
        <taxon>Heyndrickxia</taxon>
    </lineage>
</organism>
<dbReference type="GO" id="GO:0005886">
    <property type="term" value="C:plasma membrane"/>
    <property type="evidence" value="ECO:0007669"/>
    <property type="project" value="UniProtKB-SubCell"/>
</dbReference>
<dbReference type="Pfam" id="PF12679">
    <property type="entry name" value="ABC2_membrane_2"/>
    <property type="match status" value="1"/>
</dbReference>
<dbReference type="GeneID" id="93259829"/>
<keyword evidence="1" id="KW-0472">Membrane</keyword>
<evidence type="ECO:0000313" key="2">
    <source>
        <dbReference type="EMBL" id="AJO22970.1"/>
    </source>
</evidence>
<protein>
    <submittedName>
        <fullName evidence="3">Uncharacterized protein</fullName>
    </submittedName>
</protein>
<evidence type="ECO:0000313" key="5">
    <source>
        <dbReference type="Proteomes" id="UP000070376"/>
    </source>
</evidence>
<evidence type="ECO:0000313" key="3">
    <source>
        <dbReference type="EMBL" id="KWZ82390.1"/>
    </source>
</evidence>
<accession>A0A0C5CBU2</accession>
<dbReference type="EMBL" id="LRPN01000058">
    <property type="protein sequence ID" value="KWZ82390.1"/>
    <property type="molecule type" value="Genomic_DNA"/>
</dbReference>
<dbReference type="AlphaFoldDB" id="A0A0C5CBU2"/>
<dbReference type="PANTHER" id="PTHR37305">
    <property type="entry name" value="INTEGRAL MEMBRANE PROTEIN-RELATED"/>
    <property type="match status" value="1"/>
</dbReference>
<proteinExistence type="predicted"/>
<keyword evidence="1" id="KW-0812">Transmembrane</keyword>
<feature type="transmembrane region" description="Helical" evidence="1">
    <location>
        <begin position="18"/>
        <end position="36"/>
    </location>
</feature>
<dbReference type="Proteomes" id="UP000070376">
    <property type="component" value="Unassembled WGS sequence"/>
</dbReference>